<dbReference type="PROSITE" id="PS51873">
    <property type="entry name" value="TRIAD"/>
    <property type="match status" value="1"/>
</dbReference>
<dbReference type="FunFam" id="3.30.40.10:FF:000230">
    <property type="entry name" value="RBR-type E3 ubiquitin transferase"/>
    <property type="match status" value="1"/>
</dbReference>
<protein>
    <recommendedName>
        <fullName evidence="6">RBR-type E3 ubiquitin transferase</fullName>
        <ecNumber evidence="6">2.3.2.31</ecNumber>
    </recommendedName>
</protein>
<accession>A0A8T2ADV5</accession>
<dbReference type="GO" id="GO:0008270">
    <property type="term" value="F:zinc ion binding"/>
    <property type="evidence" value="ECO:0007669"/>
    <property type="project" value="UniProtKB-KW"/>
</dbReference>
<dbReference type="InterPro" id="IPR002156">
    <property type="entry name" value="RNaseH_domain"/>
</dbReference>
<evidence type="ECO:0000256" key="13">
    <source>
        <dbReference type="PROSITE-ProRule" id="PRU00175"/>
    </source>
</evidence>
<dbReference type="PANTHER" id="PTHR11685">
    <property type="entry name" value="RBR FAMILY RING FINGER AND IBR DOMAIN-CONTAINING"/>
    <property type="match status" value="1"/>
</dbReference>
<evidence type="ECO:0000313" key="17">
    <source>
        <dbReference type="EMBL" id="KAG7571625.1"/>
    </source>
</evidence>
<dbReference type="OrthoDB" id="10009520at2759"/>
<dbReference type="CDD" id="cd22584">
    <property type="entry name" value="Rcat_RBR_unk"/>
    <property type="match status" value="1"/>
</dbReference>
<dbReference type="PROSITE" id="PS50089">
    <property type="entry name" value="ZF_RING_2"/>
    <property type="match status" value="1"/>
</dbReference>
<evidence type="ECO:0000256" key="8">
    <source>
        <dbReference type="ARBA" id="ARBA00022723"/>
    </source>
</evidence>
<dbReference type="GO" id="GO:0016567">
    <property type="term" value="P:protein ubiquitination"/>
    <property type="evidence" value="ECO:0007669"/>
    <property type="project" value="InterPro"/>
</dbReference>
<comment type="catalytic activity">
    <reaction evidence="1">
        <text>[E2 ubiquitin-conjugating enzyme]-S-ubiquitinyl-L-cysteine + [acceptor protein]-L-lysine = [E2 ubiquitin-conjugating enzyme]-L-cysteine + [acceptor protein]-N(6)-ubiquitinyl-L-lysine.</text>
        <dbReference type="EC" id="2.3.2.31"/>
    </reaction>
</comment>
<keyword evidence="18" id="KW-1185">Reference proteome</keyword>
<evidence type="ECO:0000256" key="7">
    <source>
        <dbReference type="ARBA" id="ARBA00022679"/>
    </source>
</evidence>
<dbReference type="Pfam" id="PF13456">
    <property type="entry name" value="RVT_3"/>
    <property type="match status" value="1"/>
</dbReference>
<evidence type="ECO:0000313" key="18">
    <source>
        <dbReference type="Proteomes" id="UP000694251"/>
    </source>
</evidence>
<evidence type="ECO:0000256" key="1">
    <source>
        <dbReference type="ARBA" id="ARBA00001798"/>
    </source>
</evidence>
<dbReference type="EMBL" id="JAEFBJ010000009">
    <property type="protein sequence ID" value="KAG7571625.1"/>
    <property type="molecule type" value="Genomic_DNA"/>
</dbReference>
<dbReference type="AlphaFoldDB" id="A0A8T2ADV5"/>
<comment type="caution">
    <text evidence="17">The sequence shown here is derived from an EMBL/GenBank/DDBJ whole genome shotgun (WGS) entry which is preliminary data.</text>
</comment>
<dbReference type="FunFam" id="3.30.420.10:FF:000076">
    <property type="entry name" value="RBR-type E3 ubiquitin transferase"/>
    <property type="match status" value="1"/>
</dbReference>
<evidence type="ECO:0000256" key="14">
    <source>
        <dbReference type="SAM" id="MobiDB-lite"/>
    </source>
</evidence>
<keyword evidence="8" id="KW-0479">Metal-binding</keyword>
<keyword evidence="12" id="KW-0862">Zinc</keyword>
<dbReference type="GO" id="GO:0003676">
    <property type="term" value="F:nucleic acid binding"/>
    <property type="evidence" value="ECO:0007669"/>
    <property type="project" value="InterPro"/>
</dbReference>
<dbReference type="InterPro" id="IPR031127">
    <property type="entry name" value="E3_UB_ligase_RBR"/>
</dbReference>
<keyword evidence="10 13" id="KW-0863">Zinc-finger</keyword>
<gene>
    <name evidence="17" type="ORF">ISN44_As09g000600</name>
</gene>
<evidence type="ECO:0000256" key="11">
    <source>
        <dbReference type="ARBA" id="ARBA00022786"/>
    </source>
</evidence>
<evidence type="ECO:0000256" key="2">
    <source>
        <dbReference type="ARBA" id="ARBA00001947"/>
    </source>
</evidence>
<dbReference type="GO" id="GO:0061630">
    <property type="term" value="F:ubiquitin protein ligase activity"/>
    <property type="evidence" value="ECO:0007669"/>
    <property type="project" value="UniProtKB-EC"/>
</dbReference>
<proteinExistence type="inferred from homology"/>
<dbReference type="InterPro" id="IPR001841">
    <property type="entry name" value="Znf_RING"/>
</dbReference>
<dbReference type="Pfam" id="PF01485">
    <property type="entry name" value="IBR"/>
    <property type="match status" value="2"/>
</dbReference>
<evidence type="ECO:0000256" key="5">
    <source>
        <dbReference type="ARBA" id="ARBA00005884"/>
    </source>
</evidence>
<feature type="region of interest" description="Disordered" evidence="14">
    <location>
        <begin position="396"/>
        <end position="451"/>
    </location>
</feature>
<comment type="cofactor">
    <cofactor evidence="2">
        <name>Zn(2+)</name>
        <dbReference type="ChEBI" id="CHEBI:29105"/>
    </cofactor>
</comment>
<evidence type="ECO:0000256" key="3">
    <source>
        <dbReference type="ARBA" id="ARBA00003976"/>
    </source>
</evidence>
<feature type="compositionally biased region" description="Acidic residues" evidence="14">
    <location>
        <begin position="397"/>
        <end position="428"/>
    </location>
</feature>
<dbReference type="GO" id="GO:0004523">
    <property type="term" value="F:RNA-DNA hybrid ribonuclease activity"/>
    <property type="evidence" value="ECO:0007669"/>
    <property type="project" value="InterPro"/>
</dbReference>
<evidence type="ECO:0000256" key="12">
    <source>
        <dbReference type="ARBA" id="ARBA00022833"/>
    </source>
</evidence>
<evidence type="ECO:0000256" key="9">
    <source>
        <dbReference type="ARBA" id="ARBA00022737"/>
    </source>
</evidence>
<feature type="domain" description="RING-type" evidence="16">
    <location>
        <begin position="185"/>
        <end position="396"/>
    </location>
</feature>
<dbReference type="InterPro" id="IPR002867">
    <property type="entry name" value="IBR_dom"/>
</dbReference>
<dbReference type="FunFam" id="1.20.120.1750:FF:000019">
    <property type="entry name" value="RBR-type E3 ubiquitin transferase"/>
    <property type="match status" value="1"/>
</dbReference>
<dbReference type="InterPro" id="IPR044066">
    <property type="entry name" value="TRIAD_supradom"/>
</dbReference>
<dbReference type="EC" id="2.3.2.31" evidence="6"/>
<keyword evidence="9" id="KW-0677">Repeat</keyword>
<keyword evidence="7" id="KW-0808">Transferase</keyword>
<sequence length="451" mass="51160">MKKFDQNLISKKQRIDYATTKDIPNLKGEGGSKVAESAFASKKCASSLVYRLSFKGLVSDETTVDMKGTVKAGFGIAICDETDILLHERKESLNGAMINREEVEIIALITGLKDSIQLEFRNVMICCDDHQIYQIITGGEKPQQNIVHLVEEVQRLRGELASTEVVLVAGTDVNFVLRLAREALQRKTCDICCEDTDADRMFLTDKCFHRHCFSCVKKHVEAKLLCGISPTCPQCMFELTLESCSMVLTPKLIEMWKRKMEEDLIPAADKIYCPYPSCSKLMSKTALSRETNQSNVRACVKCCGLFCIECKVPPHPDLSCADYKKLNPEPLFDDKKLKSLANDKKWRQCVQCSQLIELREGCNHITCRCRYEFCYICGNEWKENQRSCTSGCKLDHDDDDEDYDEDEDEDDDDDSDDDDDDDDGDDDDGSKYSSEAERDGINFEDFAVYQP</sequence>
<comment type="similarity">
    <text evidence="5">Belongs to the RBR family. Ariadne subfamily.</text>
</comment>
<comment type="function">
    <text evidence="3">Might act as an E3 ubiquitin-protein ligase, or as part of E3 complex, which accepts ubiquitin from specific E2 ubiquitin-conjugating enzymes and then transfers it to substrates.</text>
</comment>
<evidence type="ECO:0000256" key="4">
    <source>
        <dbReference type="ARBA" id="ARBA00004906"/>
    </source>
</evidence>
<keyword evidence="11" id="KW-0833">Ubl conjugation pathway</keyword>
<comment type="pathway">
    <text evidence="4">Protein modification; protein ubiquitination.</text>
</comment>
<evidence type="ECO:0000259" key="15">
    <source>
        <dbReference type="PROSITE" id="PS50089"/>
    </source>
</evidence>
<reference evidence="17 18" key="1">
    <citation type="submission" date="2020-12" db="EMBL/GenBank/DDBJ databases">
        <title>Concerted genomic and epigenomic changes stabilize Arabidopsis allopolyploids.</title>
        <authorList>
            <person name="Chen Z."/>
        </authorList>
    </citation>
    <scope>NUCLEOTIDE SEQUENCE [LARGE SCALE GENOMIC DNA]</scope>
    <source>
        <strain evidence="17">As9502</strain>
        <tissue evidence="17">Leaf</tissue>
    </source>
</reference>
<organism evidence="17 18">
    <name type="scientific">Arabidopsis suecica</name>
    <name type="common">Swedish thale-cress</name>
    <name type="synonym">Cardaminopsis suecica</name>
    <dbReference type="NCBI Taxonomy" id="45249"/>
    <lineage>
        <taxon>Eukaryota</taxon>
        <taxon>Viridiplantae</taxon>
        <taxon>Streptophyta</taxon>
        <taxon>Embryophyta</taxon>
        <taxon>Tracheophyta</taxon>
        <taxon>Spermatophyta</taxon>
        <taxon>Magnoliopsida</taxon>
        <taxon>eudicotyledons</taxon>
        <taxon>Gunneridae</taxon>
        <taxon>Pentapetalae</taxon>
        <taxon>rosids</taxon>
        <taxon>malvids</taxon>
        <taxon>Brassicales</taxon>
        <taxon>Brassicaceae</taxon>
        <taxon>Camelineae</taxon>
        <taxon>Arabidopsis</taxon>
    </lineage>
</organism>
<evidence type="ECO:0000256" key="6">
    <source>
        <dbReference type="ARBA" id="ARBA00012251"/>
    </source>
</evidence>
<feature type="domain" description="RING-type" evidence="15">
    <location>
        <begin position="189"/>
        <end position="235"/>
    </location>
</feature>
<evidence type="ECO:0000256" key="10">
    <source>
        <dbReference type="ARBA" id="ARBA00022771"/>
    </source>
</evidence>
<name>A0A8T2ADV5_ARASU</name>
<dbReference type="SMART" id="SM00647">
    <property type="entry name" value="IBR"/>
    <property type="match status" value="2"/>
</dbReference>
<dbReference type="Proteomes" id="UP000694251">
    <property type="component" value="Chromosome 9"/>
</dbReference>
<dbReference type="CDD" id="cd22582">
    <property type="entry name" value="BRcat_RBR_unk"/>
    <property type="match status" value="1"/>
</dbReference>
<evidence type="ECO:0000259" key="16">
    <source>
        <dbReference type="PROSITE" id="PS51873"/>
    </source>
</evidence>